<proteinExistence type="predicted"/>
<reference evidence="2" key="1">
    <citation type="submission" date="2022-11" db="UniProtKB">
        <authorList>
            <consortium name="WormBaseParasite"/>
        </authorList>
    </citation>
    <scope>IDENTIFICATION</scope>
</reference>
<name>A0A915KD91_ROMCU</name>
<evidence type="ECO:0000313" key="1">
    <source>
        <dbReference type="Proteomes" id="UP000887565"/>
    </source>
</evidence>
<dbReference type="Proteomes" id="UP000887565">
    <property type="component" value="Unplaced"/>
</dbReference>
<dbReference type="AlphaFoldDB" id="A0A915KD91"/>
<keyword evidence="1" id="KW-1185">Reference proteome</keyword>
<accession>A0A915KD91</accession>
<dbReference type="WBParaSite" id="nRc.2.0.1.t36340-RA">
    <property type="protein sequence ID" value="nRc.2.0.1.t36340-RA"/>
    <property type="gene ID" value="nRc.2.0.1.g36340"/>
</dbReference>
<sequence length="74" mass="8292">MQQSLPRPDNKIHSCLSTSVSPRLLSSAWSLVMNVEKRLNCSFKLSQLGRHVLNRCSFDVSCPVAPTLFSLDPF</sequence>
<organism evidence="1 2">
    <name type="scientific">Romanomermis culicivorax</name>
    <name type="common">Nematode worm</name>
    <dbReference type="NCBI Taxonomy" id="13658"/>
    <lineage>
        <taxon>Eukaryota</taxon>
        <taxon>Metazoa</taxon>
        <taxon>Ecdysozoa</taxon>
        <taxon>Nematoda</taxon>
        <taxon>Enoplea</taxon>
        <taxon>Dorylaimia</taxon>
        <taxon>Mermithida</taxon>
        <taxon>Mermithoidea</taxon>
        <taxon>Mermithidae</taxon>
        <taxon>Romanomermis</taxon>
    </lineage>
</organism>
<evidence type="ECO:0000313" key="2">
    <source>
        <dbReference type="WBParaSite" id="nRc.2.0.1.t36340-RA"/>
    </source>
</evidence>
<protein>
    <submittedName>
        <fullName evidence="2">Uncharacterized protein</fullName>
    </submittedName>
</protein>